<feature type="transmembrane region" description="Helical" evidence="1">
    <location>
        <begin position="59"/>
        <end position="78"/>
    </location>
</feature>
<protein>
    <submittedName>
        <fullName evidence="2">Uncharacterized protein</fullName>
    </submittedName>
</protein>
<feature type="transmembrane region" description="Helical" evidence="1">
    <location>
        <begin position="212"/>
        <end position="234"/>
    </location>
</feature>
<keyword evidence="3" id="KW-1185">Reference proteome</keyword>
<dbReference type="AlphaFoldDB" id="A0A840BBK3"/>
<keyword evidence="1" id="KW-1133">Transmembrane helix</keyword>
<proteinExistence type="predicted"/>
<gene>
    <name evidence="2" type="ORF">GGR36_000229</name>
</gene>
<keyword evidence="1" id="KW-0472">Membrane</keyword>
<feature type="transmembrane region" description="Helical" evidence="1">
    <location>
        <begin position="170"/>
        <end position="192"/>
    </location>
</feature>
<keyword evidence="1" id="KW-0812">Transmembrane</keyword>
<organism evidence="2 3">
    <name type="scientific">Niveibacterium umoris</name>
    <dbReference type="NCBI Taxonomy" id="1193620"/>
    <lineage>
        <taxon>Bacteria</taxon>
        <taxon>Pseudomonadati</taxon>
        <taxon>Pseudomonadota</taxon>
        <taxon>Betaproteobacteria</taxon>
        <taxon>Rhodocyclales</taxon>
        <taxon>Rhodocyclaceae</taxon>
        <taxon>Niveibacterium</taxon>
    </lineage>
</organism>
<dbReference type="Proteomes" id="UP000561045">
    <property type="component" value="Unassembled WGS sequence"/>
</dbReference>
<evidence type="ECO:0000256" key="1">
    <source>
        <dbReference type="SAM" id="Phobius"/>
    </source>
</evidence>
<feature type="transmembrane region" description="Helical" evidence="1">
    <location>
        <begin position="115"/>
        <end position="132"/>
    </location>
</feature>
<accession>A0A840BBK3</accession>
<reference evidence="2 3" key="1">
    <citation type="submission" date="2020-08" db="EMBL/GenBank/DDBJ databases">
        <title>Genomic Encyclopedia of Type Strains, Phase IV (KMG-IV): sequencing the most valuable type-strain genomes for metagenomic binning, comparative biology and taxonomic classification.</title>
        <authorList>
            <person name="Goeker M."/>
        </authorList>
    </citation>
    <scope>NUCLEOTIDE SEQUENCE [LARGE SCALE GENOMIC DNA]</scope>
    <source>
        <strain evidence="2 3">DSM 106739</strain>
    </source>
</reference>
<sequence length="309" mass="33113">MRRVRESAWIALAAVLGLLALWQPQGLYLFALALFGLPHVLWELAWVRQVWGAALPRMLWMPLLGVLTMQALARFGLWSGRLDAATAAACDAASLAVCLFVTVFMTPRLPRPRRYAFVAVGLAVPAGLIAVADTPYVVGVLAALAIAHNFTPLGLMPSDARIGRWPARPLLGVMFLAPLLCCGLLWGAHSGVATGSTPPSEIGWLQGRSTQLAAAALPALVWAQCLHYLSVLYLMPRAIGPAWRGLPMRPLALLLCAGLSLYFFTDYKSARGLYAVAAGVHAWLEWPLILLGVAGLPLHAPDDSVVATS</sequence>
<feature type="transmembrane region" description="Helical" evidence="1">
    <location>
        <begin position="7"/>
        <end position="22"/>
    </location>
</feature>
<dbReference type="EMBL" id="JACIET010000001">
    <property type="protein sequence ID" value="MBB4010921.1"/>
    <property type="molecule type" value="Genomic_DNA"/>
</dbReference>
<feature type="transmembrane region" description="Helical" evidence="1">
    <location>
        <begin position="84"/>
        <end position="103"/>
    </location>
</feature>
<feature type="transmembrane region" description="Helical" evidence="1">
    <location>
        <begin position="138"/>
        <end position="158"/>
    </location>
</feature>
<dbReference type="RefSeq" id="WP_183630982.1">
    <property type="nucleotide sequence ID" value="NZ_BAABLE010000011.1"/>
</dbReference>
<feature type="transmembrane region" description="Helical" evidence="1">
    <location>
        <begin position="28"/>
        <end position="47"/>
    </location>
</feature>
<evidence type="ECO:0000313" key="2">
    <source>
        <dbReference type="EMBL" id="MBB4010921.1"/>
    </source>
</evidence>
<name>A0A840BBK3_9RHOO</name>
<comment type="caution">
    <text evidence="2">The sequence shown here is derived from an EMBL/GenBank/DDBJ whole genome shotgun (WGS) entry which is preliminary data.</text>
</comment>
<evidence type="ECO:0000313" key="3">
    <source>
        <dbReference type="Proteomes" id="UP000561045"/>
    </source>
</evidence>